<gene>
    <name evidence="1" type="ORF">HannXRQ_Chr14g0455841</name>
</gene>
<evidence type="ECO:0000313" key="1">
    <source>
        <dbReference type="EMBL" id="OTF99370.1"/>
    </source>
</evidence>
<dbReference type="InParanoid" id="A0A251SPD1"/>
<proteinExistence type="predicted"/>
<sequence length="102" mass="11621">MYSGVSSHRFLGQSIYQSHLFVHIDLAFNRFVNPYLSRVDSRSSGSNITALRIASSINLQPLPTFSVFWYRTFGIGTGLVPNRYRDARVPDNYADENANMTR</sequence>
<dbReference type="Proteomes" id="UP000215914">
    <property type="component" value="Chromosome 14"/>
</dbReference>
<organism evidence="1 2">
    <name type="scientific">Helianthus annuus</name>
    <name type="common">Common sunflower</name>
    <dbReference type="NCBI Taxonomy" id="4232"/>
    <lineage>
        <taxon>Eukaryota</taxon>
        <taxon>Viridiplantae</taxon>
        <taxon>Streptophyta</taxon>
        <taxon>Embryophyta</taxon>
        <taxon>Tracheophyta</taxon>
        <taxon>Spermatophyta</taxon>
        <taxon>Magnoliopsida</taxon>
        <taxon>eudicotyledons</taxon>
        <taxon>Gunneridae</taxon>
        <taxon>Pentapetalae</taxon>
        <taxon>asterids</taxon>
        <taxon>campanulids</taxon>
        <taxon>Asterales</taxon>
        <taxon>Asteraceae</taxon>
        <taxon>Asteroideae</taxon>
        <taxon>Heliantheae alliance</taxon>
        <taxon>Heliantheae</taxon>
        <taxon>Helianthus</taxon>
    </lineage>
</organism>
<name>A0A251SPD1_HELAN</name>
<protein>
    <submittedName>
        <fullName evidence="1">Uncharacterized protein</fullName>
    </submittedName>
</protein>
<accession>A0A251SPD1</accession>
<reference evidence="2" key="1">
    <citation type="journal article" date="2017" name="Nature">
        <title>The sunflower genome provides insights into oil metabolism, flowering and Asterid evolution.</title>
        <authorList>
            <person name="Badouin H."/>
            <person name="Gouzy J."/>
            <person name="Grassa C.J."/>
            <person name="Murat F."/>
            <person name="Staton S.E."/>
            <person name="Cottret L."/>
            <person name="Lelandais-Briere C."/>
            <person name="Owens G.L."/>
            <person name="Carrere S."/>
            <person name="Mayjonade B."/>
            <person name="Legrand L."/>
            <person name="Gill N."/>
            <person name="Kane N.C."/>
            <person name="Bowers J.E."/>
            <person name="Hubner S."/>
            <person name="Bellec A."/>
            <person name="Berard A."/>
            <person name="Berges H."/>
            <person name="Blanchet N."/>
            <person name="Boniface M.C."/>
            <person name="Brunel D."/>
            <person name="Catrice O."/>
            <person name="Chaidir N."/>
            <person name="Claudel C."/>
            <person name="Donnadieu C."/>
            <person name="Faraut T."/>
            <person name="Fievet G."/>
            <person name="Helmstetter N."/>
            <person name="King M."/>
            <person name="Knapp S.J."/>
            <person name="Lai Z."/>
            <person name="Le Paslier M.C."/>
            <person name="Lippi Y."/>
            <person name="Lorenzon L."/>
            <person name="Mandel J.R."/>
            <person name="Marage G."/>
            <person name="Marchand G."/>
            <person name="Marquand E."/>
            <person name="Bret-Mestries E."/>
            <person name="Morien E."/>
            <person name="Nambeesan S."/>
            <person name="Nguyen T."/>
            <person name="Pegot-Espagnet P."/>
            <person name="Pouilly N."/>
            <person name="Raftis F."/>
            <person name="Sallet E."/>
            <person name="Schiex T."/>
            <person name="Thomas J."/>
            <person name="Vandecasteele C."/>
            <person name="Vares D."/>
            <person name="Vear F."/>
            <person name="Vautrin S."/>
            <person name="Crespi M."/>
            <person name="Mangin B."/>
            <person name="Burke J.M."/>
            <person name="Salse J."/>
            <person name="Munos S."/>
            <person name="Vincourt P."/>
            <person name="Rieseberg L.H."/>
            <person name="Langlade N.B."/>
        </authorList>
    </citation>
    <scope>NUCLEOTIDE SEQUENCE [LARGE SCALE GENOMIC DNA]</scope>
    <source>
        <strain evidence="2">cv. SF193</strain>
    </source>
</reference>
<keyword evidence="2" id="KW-1185">Reference proteome</keyword>
<dbReference type="AlphaFoldDB" id="A0A251SPD1"/>
<dbReference type="EMBL" id="CM007903">
    <property type="protein sequence ID" value="OTF99370.1"/>
    <property type="molecule type" value="Genomic_DNA"/>
</dbReference>
<evidence type="ECO:0000313" key="2">
    <source>
        <dbReference type="Proteomes" id="UP000215914"/>
    </source>
</evidence>